<sequence length="136" mass="15090">MTDLKPISAEARMILAELHALRDEMTSMHQEARATLVAIRELFNELQRVETAESNIEHELEDVAQRLGDALDEQRMSLTSCSVCGSDVERHTAFADRRAMGERRTGAERRNLGHSAAEGPPDLGPASFDWTTGPET</sequence>
<evidence type="ECO:0000313" key="4">
    <source>
        <dbReference type="Proteomes" id="UP000011744"/>
    </source>
</evidence>
<dbReference type="Proteomes" id="UP000011744">
    <property type="component" value="Unassembled WGS sequence"/>
</dbReference>
<keyword evidence="4" id="KW-1185">Reference proteome</keyword>
<protein>
    <submittedName>
        <fullName evidence="3">Uncharacterized protein</fullName>
    </submittedName>
</protein>
<accession>M2Z676</accession>
<name>M2Z676_9PROT</name>
<dbReference type="EMBL" id="AONQ01000027">
    <property type="protein sequence ID" value="EME69825.1"/>
    <property type="molecule type" value="Genomic_DNA"/>
</dbReference>
<organism evidence="3 4">
    <name type="scientific">Paramagnetospirillum caucaseum</name>
    <dbReference type="NCBI Taxonomy" id="1244869"/>
    <lineage>
        <taxon>Bacteria</taxon>
        <taxon>Pseudomonadati</taxon>
        <taxon>Pseudomonadota</taxon>
        <taxon>Alphaproteobacteria</taxon>
        <taxon>Rhodospirillales</taxon>
        <taxon>Magnetospirillaceae</taxon>
        <taxon>Paramagnetospirillum</taxon>
    </lineage>
</organism>
<proteinExistence type="predicted"/>
<keyword evidence="1" id="KW-0175">Coiled coil</keyword>
<gene>
    <name evidence="3" type="ORF">H261_11675</name>
</gene>
<comment type="caution">
    <text evidence="3">The sequence shown here is derived from an EMBL/GenBank/DDBJ whole genome shotgun (WGS) entry which is preliminary data.</text>
</comment>
<feature type="compositionally biased region" description="Basic and acidic residues" evidence="2">
    <location>
        <begin position="99"/>
        <end position="111"/>
    </location>
</feature>
<dbReference type="PATRIC" id="fig|1244869.3.peg.2353"/>
<evidence type="ECO:0000313" key="3">
    <source>
        <dbReference type="EMBL" id="EME69825.1"/>
    </source>
</evidence>
<evidence type="ECO:0000256" key="2">
    <source>
        <dbReference type="SAM" id="MobiDB-lite"/>
    </source>
</evidence>
<evidence type="ECO:0000256" key="1">
    <source>
        <dbReference type="SAM" id="Coils"/>
    </source>
</evidence>
<feature type="coiled-coil region" evidence="1">
    <location>
        <begin position="39"/>
        <end position="66"/>
    </location>
</feature>
<dbReference type="RefSeq" id="WP_008617662.1">
    <property type="nucleotide sequence ID" value="NZ_AONQ01000027.1"/>
</dbReference>
<feature type="region of interest" description="Disordered" evidence="2">
    <location>
        <begin position="99"/>
        <end position="136"/>
    </location>
</feature>
<reference evidence="3 4" key="1">
    <citation type="journal article" date="2014" name="Genome Announc.">
        <title>Draft Genome Sequence of Magnetospirillum sp. Strain SO-1, a Freshwater Magnetotactic Bacterium Isolated from the Ol'khovka River, Russia.</title>
        <authorList>
            <person name="Grouzdev D.S."/>
            <person name="Dziuba M.V."/>
            <person name="Sukhacheva M.S."/>
            <person name="Mardanov A.V."/>
            <person name="Beletskiy A.V."/>
            <person name="Kuznetsov B.B."/>
            <person name="Skryabin K.G."/>
        </authorList>
    </citation>
    <scope>NUCLEOTIDE SEQUENCE [LARGE SCALE GENOMIC DNA]</scope>
    <source>
        <strain evidence="3 4">SO-1</strain>
    </source>
</reference>
<dbReference type="AlphaFoldDB" id="M2Z676"/>